<proteinExistence type="predicted"/>
<evidence type="ECO:0000313" key="1">
    <source>
        <dbReference type="EMBL" id="GME83767.1"/>
    </source>
</evidence>
<organism evidence="1 2">
    <name type="scientific">Ambrosiozyma monospora</name>
    <name type="common">Yeast</name>
    <name type="synonym">Endomycopsis monosporus</name>
    <dbReference type="NCBI Taxonomy" id="43982"/>
    <lineage>
        <taxon>Eukaryota</taxon>
        <taxon>Fungi</taxon>
        <taxon>Dikarya</taxon>
        <taxon>Ascomycota</taxon>
        <taxon>Saccharomycotina</taxon>
        <taxon>Pichiomycetes</taxon>
        <taxon>Pichiales</taxon>
        <taxon>Pichiaceae</taxon>
        <taxon>Ambrosiozyma</taxon>
    </lineage>
</organism>
<name>A0ACB5T8N1_AMBMO</name>
<dbReference type="Proteomes" id="UP001165064">
    <property type="component" value="Unassembled WGS sequence"/>
</dbReference>
<reference evidence="1" key="1">
    <citation type="submission" date="2023-04" db="EMBL/GenBank/DDBJ databases">
        <title>Ambrosiozyma monospora NBRC 10751.</title>
        <authorList>
            <person name="Ichikawa N."/>
            <person name="Sato H."/>
            <person name="Tonouchi N."/>
        </authorList>
    </citation>
    <scope>NUCLEOTIDE SEQUENCE</scope>
    <source>
        <strain evidence="1">NBRC 10751</strain>
    </source>
</reference>
<comment type="caution">
    <text evidence="1">The sequence shown here is derived from an EMBL/GenBank/DDBJ whole genome shotgun (WGS) entry which is preliminary data.</text>
</comment>
<dbReference type="EMBL" id="BSXS01004973">
    <property type="protein sequence ID" value="GME83767.1"/>
    <property type="molecule type" value="Genomic_DNA"/>
</dbReference>
<accession>A0ACB5T8N1</accession>
<protein>
    <submittedName>
        <fullName evidence="1">Unnamed protein product</fullName>
    </submittedName>
</protein>
<evidence type="ECO:0000313" key="2">
    <source>
        <dbReference type="Proteomes" id="UP001165064"/>
    </source>
</evidence>
<gene>
    <name evidence="1" type="ORF">Amon02_000639100</name>
</gene>
<keyword evidence="2" id="KW-1185">Reference proteome</keyword>
<sequence length="196" mass="21803">MDGKADNYKVDYEEDNDKEKNVGDVSGKEGIDSHVLPPIIEASNEPSPNIEKLEQNGLKPNEDHSCQKQNAVADATNDHDHDDAKENVLNHTQQQQLNKQNKNEIETKDLSQSELSFNSVSFLPKLAHIVSDVSFETHLENRKKKRTGSGSGSGFENSKGADGQVEDYEEDDEDDEEHMIVSADLFSEVDDLCESA</sequence>